<name>A0A914WR33_9BILA</name>
<dbReference type="CDD" id="cd19696">
    <property type="entry name" value="bHLH-PAS_AhR_like"/>
    <property type="match status" value="1"/>
</dbReference>
<dbReference type="SUPFAM" id="SSF55550">
    <property type="entry name" value="SH2 domain"/>
    <property type="match status" value="1"/>
</dbReference>
<dbReference type="WBParaSite" id="PSAMB.scaffold4828size13431.g25382.t1">
    <property type="protein sequence ID" value="PSAMB.scaffold4828size13431.g25382.t1"/>
    <property type="gene ID" value="PSAMB.scaffold4828size13431.g25382"/>
</dbReference>
<evidence type="ECO:0000313" key="12">
    <source>
        <dbReference type="WBParaSite" id="PSAMB.scaffold4828size13431.g25382.t1"/>
    </source>
</evidence>
<evidence type="ECO:0000259" key="10">
    <source>
        <dbReference type="PROSITE" id="PS50888"/>
    </source>
</evidence>
<dbReference type="GO" id="GO:0000976">
    <property type="term" value="F:transcription cis-regulatory region binding"/>
    <property type="evidence" value="ECO:0007669"/>
    <property type="project" value="TreeGrafter"/>
</dbReference>
<evidence type="ECO:0000256" key="4">
    <source>
        <dbReference type="ARBA" id="ARBA00023163"/>
    </source>
</evidence>
<dbReference type="PROSITE" id="PS50888">
    <property type="entry name" value="BHLH"/>
    <property type="match status" value="1"/>
</dbReference>
<dbReference type="InterPro" id="IPR000014">
    <property type="entry name" value="PAS"/>
</dbReference>
<keyword evidence="5" id="KW-0539">Nucleus</keyword>
<evidence type="ECO:0000256" key="6">
    <source>
        <dbReference type="PROSITE-ProRule" id="PRU00191"/>
    </source>
</evidence>
<keyword evidence="4" id="KW-0804">Transcription</keyword>
<dbReference type="InterPro" id="IPR012345">
    <property type="entry name" value="STAT_TF_DNA-bd_N"/>
</dbReference>
<evidence type="ECO:0000256" key="2">
    <source>
        <dbReference type="ARBA" id="ARBA00023015"/>
    </source>
</evidence>
<dbReference type="PROSITE" id="PS50112">
    <property type="entry name" value="PAS"/>
    <property type="match status" value="1"/>
</dbReference>
<dbReference type="Gene3D" id="3.30.450.20">
    <property type="entry name" value="PAS domain"/>
    <property type="match status" value="2"/>
</dbReference>
<evidence type="ECO:0000259" key="8">
    <source>
        <dbReference type="PROSITE" id="PS50001"/>
    </source>
</evidence>
<evidence type="ECO:0000256" key="5">
    <source>
        <dbReference type="ARBA" id="ARBA00023242"/>
    </source>
</evidence>
<dbReference type="CDD" id="cd00130">
    <property type="entry name" value="PAS"/>
    <property type="match status" value="1"/>
</dbReference>
<dbReference type="InterPro" id="IPR008967">
    <property type="entry name" value="p53-like_TF_DNA-bd_sf"/>
</dbReference>
<evidence type="ECO:0000256" key="1">
    <source>
        <dbReference type="ARBA" id="ARBA00004123"/>
    </source>
</evidence>
<keyword evidence="2" id="KW-0805">Transcription regulation</keyword>
<dbReference type="InterPro" id="IPR036860">
    <property type="entry name" value="SH2_dom_sf"/>
</dbReference>
<dbReference type="InterPro" id="IPR036638">
    <property type="entry name" value="HLH_DNA-bd_sf"/>
</dbReference>
<dbReference type="GO" id="GO:0034751">
    <property type="term" value="C:aryl hydrocarbon receptor complex"/>
    <property type="evidence" value="ECO:0007669"/>
    <property type="project" value="TreeGrafter"/>
</dbReference>
<dbReference type="PANTHER" id="PTHR10649:SF12">
    <property type="entry name" value="SPINELESS, ISOFORM C"/>
    <property type="match status" value="1"/>
</dbReference>
<dbReference type="Proteomes" id="UP000887566">
    <property type="component" value="Unplaced"/>
</dbReference>
<proteinExistence type="predicted"/>
<dbReference type="InterPro" id="IPR048988">
    <property type="entry name" value="STAT_linker"/>
</dbReference>
<comment type="subcellular location">
    <subcellularLocation>
        <location evidence="1">Nucleus</location>
    </subcellularLocation>
</comment>
<feature type="domain" description="SH2" evidence="8">
    <location>
        <begin position="200"/>
        <end position="287"/>
    </location>
</feature>
<keyword evidence="6" id="KW-0727">SH2 domain</keyword>
<dbReference type="Gene3D" id="3.40.50.720">
    <property type="entry name" value="NAD(P)-binding Rossmann-like Domain"/>
    <property type="match status" value="1"/>
</dbReference>
<dbReference type="InterPro" id="IPR013767">
    <property type="entry name" value="PAS_fold"/>
</dbReference>
<dbReference type="GO" id="GO:0006805">
    <property type="term" value="P:xenobiotic metabolic process"/>
    <property type="evidence" value="ECO:0007669"/>
    <property type="project" value="InterPro"/>
</dbReference>
<dbReference type="Pfam" id="PF00989">
    <property type="entry name" value="PAS"/>
    <property type="match status" value="1"/>
</dbReference>
<dbReference type="InterPro" id="IPR035965">
    <property type="entry name" value="PAS-like_dom_sf"/>
</dbReference>
<feature type="domain" description="BHLH" evidence="10">
    <location>
        <begin position="389"/>
        <end position="442"/>
    </location>
</feature>
<evidence type="ECO:0000259" key="9">
    <source>
        <dbReference type="PROSITE" id="PS50112"/>
    </source>
</evidence>
<dbReference type="Pfam" id="PF14598">
    <property type="entry name" value="PAS_11"/>
    <property type="match status" value="1"/>
</dbReference>
<dbReference type="SMART" id="SM00091">
    <property type="entry name" value="PAS"/>
    <property type="match status" value="1"/>
</dbReference>
<accession>A0A914WR33</accession>
<dbReference type="GO" id="GO:0004879">
    <property type="term" value="F:nuclear receptor activity"/>
    <property type="evidence" value="ECO:0007669"/>
    <property type="project" value="TreeGrafter"/>
</dbReference>
<evidence type="ECO:0000256" key="3">
    <source>
        <dbReference type="ARBA" id="ARBA00023125"/>
    </source>
</evidence>
<protein>
    <submittedName>
        <fullName evidence="12">Aryl hydrocarbon receptor</fullName>
    </submittedName>
</protein>
<reference evidence="12" key="1">
    <citation type="submission" date="2022-11" db="UniProtKB">
        <authorList>
            <consortium name="WormBaseParasite"/>
        </authorList>
    </citation>
    <scope>IDENTIFICATION</scope>
</reference>
<keyword evidence="11" id="KW-1185">Reference proteome</keyword>
<dbReference type="PANTHER" id="PTHR10649">
    <property type="entry name" value="ARYL HYDROCARBON RECEPTOR"/>
    <property type="match status" value="1"/>
</dbReference>
<feature type="region of interest" description="Disordered" evidence="7">
    <location>
        <begin position="350"/>
        <end position="402"/>
    </location>
</feature>
<feature type="domain" description="PAS" evidence="9">
    <location>
        <begin position="482"/>
        <end position="545"/>
    </location>
</feature>
<dbReference type="InterPro" id="IPR000980">
    <property type="entry name" value="SH2"/>
</dbReference>
<dbReference type="Gene3D" id="4.10.280.10">
    <property type="entry name" value="Helix-loop-helix DNA-binding domain"/>
    <property type="match status" value="1"/>
</dbReference>
<sequence>MILNEKKQVTFQINNCKVLNIKRRSSSNTKGNAACPSSIEQKYVLLFRCSPVMLKNYGEINLWTLSLPVMITVHGIQDCSLYAAIFWQRAFGSVNYDGENSDDFLAVTWPNLAQALVYQFTLFTRATVPLPVTATEQLAEKMFGPATFDDPMREKTLVTHERFAKQKMNEMKTFSSWEWIFGTMQLIKHKEVLEFWNYGWIFGFVSKDEATKRMKAIWYPTFLLRFSDQMIGGLSIAFVVDTVRANGITHDRTVKHLNPFAITDLQKLSLADRIRKLQELRNIEYLYPNVSKEHMMLHFSSNEDPPLKPGYAPANIFIVSGPNALNSGATSSSTGCHQMWRAGERLACASRRRRNQTKSGSSDHPAAQSAVMYATKRRQRNFKRVREPPKPGAASNPSKRHRERLNGELETVAALLPYDQSVISRLDKLSVLRLAVSYLQVKAHFQVWLQKQYVQYPYHYPYHPSASFGGLVQHSQYPLDKRNAFDESALKALGGFVLILNENGEIYYASENIETFLGFHQSDILHQPLYDMIHSEDRDEIRQQLLWNYLLPPHATVQDLFTPEGQPYLERNANARFRCLLDNTCGFLRIDIRGKLVALHGLPHSYLVGRADPAIGTVLGLVAVCSPFVPPPNLDGPDSEPFLKTKHALDFTLFSLDPKARSVLELDDKAIPISFYAIVHCEDAPCLAEAHKEVSKNGASGLLVYRMISAKSQRTYWVQSSCRQFYKNGKPESIGCTHRLLTEAEGLVLLEKRASLSAKLLSFDDSLLQSPKLLQSTAALTASGGTSAQASPSCTATPKPKKKTAVSSRPPTATLPPSRDSRASLHGLLALPQELSTLSGLTYLPQATPSADAAVWSKQAAYCNYIPTAQDFYYPSAYHPPAQTYYPAGFQVLAQPTNDWVGYPAPATSSTTDYVHKCDRLAADMAHELIDHGITSVSLWPGPVRTEVIERTILAKGRQLKERGGGISAKETVRMFEEGESLEYAGKCVVALVADKDLIKKTGKILTTTDLAQEYNVTEDDT</sequence>
<dbReference type="Gene3D" id="3.30.505.10">
    <property type="entry name" value="SH2 domain"/>
    <property type="match status" value="1"/>
</dbReference>
<dbReference type="Gene3D" id="2.60.40.630">
    <property type="entry name" value="STAT transcription factor, DNA-binding domain"/>
    <property type="match status" value="1"/>
</dbReference>
<dbReference type="Pfam" id="PF21354">
    <property type="entry name" value="STAT_linker"/>
    <property type="match status" value="1"/>
</dbReference>
<dbReference type="SUPFAM" id="SSF55785">
    <property type="entry name" value="PYP-like sensor domain (PAS domain)"/>
    <property type="match status" value="2"/>
</dbReference>
<feature type="compositionally biased region" description="Low complexity" evidence="7">
    <location>
        <begin position="784"/>
        <end position="798"/>
    </location>
</feature>
<dbReference type="AlphaFoldDB" id="A0A914WR33"/>
<dbReference type="SUPFAM" id="SSF49417">
    <property type="entry name" value="p53-like transcription factors"/>
    <property type="match status" value="1"/>
</dbReference>
<dbReference type="InterPro" id="IPR011598">
    <property type="entry name" value="bHLH_dom"/>
</dbReference>
<dbReference type="CDD" id="cd09919">
    <property type="entry name" value="SH2_STAT_family"/>
    <property type="match status" value="1"/>
</dbReference>
<dbReference type="Gene3D" id="1.10.238.10">
    <property type="entry name" value="EF-hand"/>
    <property type="match status" value="1"/>
</dbReference>
<evidence type="ECO:0000256" key="7">
    <source>
        <dbReference type="SAM" id="MobiDB-lite"/>
    </source>
</evidence>
<keyword evidence="3" id="KW-0238">DNA-binding</keyword>
<dbReference type="InterPro" id="IPR039091">
    <property type="entry name" value="AHR/AHRR"/>
</dbReference>
<evidence type="ECO:0000313" key="11">
    <source>
        <dbReference type="Proteomes" id="UP000887566"/>
    </source>
</evidence>
<feature type="region of interest" description="Disordered" evidence="7">
    <location>
        <begin position="784"/>
        <end position="821"/>
    </location>
</feature>
<dbReference type="PROSITE" id="PS50001">
    <property type="entry name" value="SH2"/>
    <property type="match status" value="1"/>
</dbReference>
<dbReference type="GO" id="GO:0005634">
    <property type="term" value="C:nucleus"/>
    <property type="evidence" value="ECO:0007669"/>
    <property type="project" value="UniProtKB-SubCell"/>
</dbReference>
<dbReference type="GO" id="GO:0046983">
    <property type="term" value="F:protein dimerization activity"/>
    <property type="evidence" value="ECO:0007669"/>
    <property type="project" value="InterPro"/>
</dbReference>
<organism evidence="11 12">
    <name type="scientific">Plectus sambesii</name>
    <dbReference type="NCBI Taxonomy" id="2011161"/>
    <lineage>
        <taxon>Eukaryota</taxon>
        <taxon>Metazoa</taxon>
        <taxon>Ecdysozoa</taxon>
        <taxon>Nematoda</taxon>
        <taxon>Chromadorea</taxon>
        <taxon>Plectida</taxon>
        <taxon>Plectina</taxon>
        <taxon>Plectoidea</taxon>
        <taxon>Plectidae</taxon>
        <taxon>Plectus</taxon>
    </lineage>
</organism>
<dbReference type="SUPFAM" id="SSF47459">
    <property type="entry name" value="HLH, helix-loop-helix DNA-binding domain"/>
    <property type="match status" value="1"/>
</dbReference>